<dbReference type="AlphaFoldDB" id="A0AAE0TQT8"/>
<reference evidence="2" key="2">
    <citation type="journal article" date="2021" name="Genome Biol. Evol.">
        <title>Developing a high-quality reference genome for a parasitic bivalve with doubly uniparental inheritance (Bivalvia: Unionida).</title>
        <authorList>
            <person name="Smith C.H."/>
        </authorList>
    </citation>
    <scope>NUCLEOTIDE SEQUENCE</scope>
    <source>
        <strain evidence="2">CHS0354</strain>
        <tissue evidence="2">Mantle</tissue>
    </source>
</reference>
<dbReference type="PANTHER" id="PTHR14454">
    <property type="entry name" value="GRB2-ASSOCIATED AND REGULATOR OF MAPK PROTEIN FAMILY MEMBER"/>
    <property type="match status" value="1"/>
</dbReference>
<sequence>MAEVKKLSDLLKYGLPCHVEVHGSLKQDGIASDEDEENADSIRNTLLKFEVELELQRISARVSEFQYPDEIAKLHGKEFLATRSLFVGSIIYLQYTYKGHVRKVNTKAEKSRSFPRVKKKTWSDASSFLTLAEIVDRCPLPQTVEFIDVGQQDIVLTGDAEADYNFWLILSGPIELLSVEKKKFYMGVTENCKTFILPHDESLVDSIMGETKSTTEHSGSRISNYKPDRTILDEKLFSDFDDNPRYFELGKAINSESVVDPTYRITANNKNSFTKKRSPPTFAPPPPPRIVKPGEKKSKAKQKEQASPEKSESKKKTKGGNLDAMNEYRTWSYSENVYSEPIFSDAKYLEDSTPTKVKTNDTTSRHSRNILPDPNIERKYKILNAVEEEVKTEIDTMRKVCESLDSVKVEAEIKGNIYVPMTSLKKETNITNNINKAMSSGGTENDNMCSVQIKIDSDETKKHIDENEYVEMGCLGKEVGSVNVIAPGVRRKPKTKPFKSLTKRELVKRLEECGLNDLAAVCEREKLDGQFLADFVSDQDLMHEPFSLSRYQIIKLRAAIGGWRPVTEFFSYVDSD</sequence>
<gene>
    <name evidence="2" type="ORF">CHS0354_042175</name>
</gene>
<dbReference type="Proteomes" id="UP001195483">
    <property type="component" value="Unassembled WGS sequence"/>
</dbReference>
<reference evidence="2" key="3">
    <citation type="submission" date="2023-05" db="EMBL/GenBank/DDBJ databases">
        <authorList>
            <person name="Smith C.H."/>
        </authorList>
    </citation>
    <scope>NUCLEOTIDE SEQUENCE</scope>
    <source>
        <strain evidence="2">CHS0354</strain>
        <tissue evidence="2">Mantle</tissue>
    </source>
</reference>
<reference evidence="2" key="1">
    <citation type="journal article" date="2021" name="Genome Biol. Evol.">
        <title>A High-Quality Reference Genome for a Parasitic Bivalve with Doubly Uniparental Inheritance (Bivalvia: Unionida).</title>
        <authorList>
            <person name="Smith C.H."/>
        </authorList>
    </citation>
    <scope>NUCLEOTIDE SEQUENCE</scope>
    <source>
        <strain evidence="2">CHS0354</strain>
    </source>
</reference>
<feature type="compositionally biased region" description="Basic and acidic residues" evidence="1">
    <location>
        <begin position="292"/>
        <end position="314"/>
    </location>
</feature>
<keyword evidence="3" id="KW-1185">Reference proteome</keyword>
<evidence type="ECO:0000256" key="1">
    <source>
        <dbReference type="SAM" id="MobiDB-lite"/>
    </source>
</evidence>
<evidence type="ECO:0000313" key="3">
    <source>
        <dbReference type="Proteomes" id="UP001195483"/>
    </source>
</evidence>
<name>A0AAE0TQT8_9BIVA</name>
<protein>
    <submittedName>
        <fullName evidence="2">Uncharacterized protein</fullName>
    </submittedName>
</protein>
<comment type="caution">
    <text evidence="2">The sequence shown here is derived from an EMBL/GenBank/DDBJ whole genome shotgun (WGS) entry which is preliminary data.</text>
</comment>
<accession>A0AAE0TQT8</accession>
<feature type="compositionally biased region" description="Pro residues" evidence="1">
    <location>
        <begin position="281"/>
        <end position="290"/>
    </location>
</feature>
<proteinExistence type="predicted"/>
<evidence type="ECO:0000313" key="2">
    <source>
        <dbReference type="EMBL" id="KAK3612653.1"/>
    </source>
</evidence>
<feature type="region of interest" description="Disordered" evidence="1">
    <location>
        <begin position="269"/>
        <end position="321"/>
    </location>
</feature>
<dbReference type="PANTHER" id="PTHR14454:SF11">
    <property type="entry name" value="SERRANO, ISOFORM F"/>
    <property type="match status" value="1"/>
</dbReference>
<organism evidence="2 3">
    <name type="scientific">Potamilus streckersoni</name>
    <dbReference type="NCBI Taxonomy" id="2493646"/>
    <lineage>
        <taxon>Eukaryota</taxon>
        <taxon>Metazoa</taxon>
        <taxon>Spiralia</taxon>
        <taxon>Lophotrochozoa</taxon>
        <taxon>Mollusca</taxon>
        <taxon>Bivalvia</taxon>
        <taxon>Autobranchia</taxon>
        <taxon>Heteroconchia</taxon>
        <taxon>Palaeoheterodonta</taxon>
        <taxon>Unionida</taxon>
        <taxon>Unionoidea</taxon>
        <taxon>Unionidae</taxon>
        <taxon>Ambleminae</taxon>
        <taxon>Lampsilini</taxon>
        <taxon>Potamilus</taxon>
    </lineage>
</organism>
<dbReference type="EMBL" id="JAEAOA010002353">
    <property type="protein sequence ID" value="KAK3612653.1"/>
    <property type="molecule type" value="Genomic_DNA"/>
</dbReference>
<dbReference type="InterPro" id="IPR052281">
    <property type="entry name" value="GAREM"/>
</dbReference>